<protein>
    <submittedName>
        <fullName evidence="2">Glycosyltransferase</fullName>
    </submittedName>
</protein>
<dbReference type="PANTHER" id="PTHR12526">
    <property type="entry name" value="GLYCOSYLTRANSFERASE"/>
    <property type="match status" value="1"/>
</dbReference>
<dbReference type="CDD" id="cd03801">
    <property type="entry name" value="GT4_PimA-like"/>
    <property type="match status" value="1"/>
</dbReference>
<feature type="domain" description="Glycosyltransferase subfamily 4-like N-terminal" evidence="1">
    <location>
        <begin position="5"/>
        <end position="107"/>
    </location>
</feature>
<dbReference type="KEGG" id="nan:AArc1_3222"/>
<dbReference type="GO" id="GO:0016740">
    <property type="term" value="F:transferase activity"/>
    <property type="evidence" value="ECO:0007669"/>
    <property type="project" value="UniProtKB-KW"/>
</dbReference>
<keyword evidence="2" id="KW-0808">Transferase</keyword>
<reference evidence="3" key="1">
    <citation type="submission" date="2017-10" db="EMBL/GenBank/DDBJ databases">
        <title>Phenotypic and genomic properties of facultatively anaerobic sulfur-reducing natronoarchaea from hypersaline soda lakes.</title>
        <authorList>
            <person name="Sorokin D.Y."/>
            <person name="Kublanov I.V."/>
            <person name="Roman P."/>
            <person name="Sinninghe Damste J.S."/>
            <person name="Golyshin P.N."/>
            <person name="Rojo D."/>
            <person name="Ciordia S."/>
            <person name="Mena Md.C."/>
            <person name="Ferrer M."/>
            <person name="Messina E."/>
            <person name="Smedile F."/>
            <person name="La Spada G."/>
            <person name="La Cono V."/>
            <person name="Yakimov M.M."/>
        </authorList>
    </citation>
    <scope>NUCLEOTIDE SEQUENCE [LARGE SCALE GENOMIC DNA]</scope>
    <source>
        <strain evidence="3">AArc1</strain>
    </source>
</reference>
<evidence type="ECO:0000313" key="3">
    <source>
        <dbReference type="Proteomes" id="UP000258707"/>
    </source>
</evidence>
<name>A0A346PJ32_9EURY</name>
<dbReference type="AlphaFoldDB" id="A0A346PJ32"/>
<evidence type="ECO:0000313" key="2">
    <source>
        <dbReference type="EMBL" id="AXR79527.1"/>
    </source>
</evidence>
<organism evidence="2 3">
    <name type="scientific">Natrarchaeobaculum sulfurireducens</name>
    <dbReference type="NCBI Taxonomy" id="2044521"/>
    <lineage>
        <taxon>Archaea</taxon>
        <taxon>Methanobacteriati</taxon>
        <taxon>Methanobacteriota</taxon>
        <taxon>Stenosarchaea group</taxon>
        <taxon>Halobacteria</taxon>
        <taxon>Halobacteriales</taxon>
        <taxon>Natrialbaceae</taxon>
        <taxon>Natrarchaeobaculum</taxon>
    </lineage>
</organism>
<evidence type="ECO:0000259" key="1">
    <source>
        <dbReference type="Pfam" id="PF13579"/>
    </source>
</evidence>
<dbReference type="Pfam" id="PF13579">
    <property type="entry name" value="Glyco_trans_4_4"/>
    <property type="match status" value="1"/>
</dbReference>
<gene>
    <name evidence="2" type="ORF">AArc1_3222</name>
</gene>
<dbReference type="EMBL" id="CP024047">
    <property type="protein sequence ID" value="AXR79527.1"/>
    <property type="molecule type" value="Genomic_DNA"/>
</dbReference>
<accession>A0A346PJ32</accession>
<dbReference type="InterPro" id="IPR028098">
    <property type="entry name" value="Glyco_trans_4-like_N"/>
</dbReference>
<dbReference type="Pfam" id="PF13692">
    <property type="entry name" value="Glyco_trans_1_4"/>
    <property type="match status" value="1"/>
</dbReference>
<proteinExistence type="predicted"/>
<dbReference type="Proteomes" id="UP000258707">
    <property type="component" value="Chromosome"/>
</dbReference>
<dbReference type="SUPFAM" id="SSF53756">
    <property type="entry name" value="UDP-Glycosyltransferase/glycogen phosphorylase"/>
    <property type="match status" value="1"/>
</dbReference>
<dbReference type="GeneID" id="37639984"/>
<sequence>MNVLVLTTYADAPFLTQQLEALEERGVSTRLLSVPGHVAAGTSRSARHYLQFFPEVVREARQDYDLVHAHYGLTAPMALAQRRLPVVLTLWGTDLQGPGGPIARACAPLCEEVVVMTEEMERTLGSDCTVLPFGIDLEKFQPEPQSQAREAVGWSHDEHHVLFPYPPERTVKNYPRARELVNTVDNLFDRPVNLQVVSDVDHGAVSTYMNAADALLLTSDSEGSPTSVKEALACNLPVVSLDVGDVRTRLAGVDPSVVATDDAGLVDGLLEVLERDERSNGRAAVREVSKDVVVDRLFEHYERAIGLECDRGRERVAPRAE</sequence>
<dbReference type="RefSeq" id="WP_117365470.1">
    <property type="nucleotide sequence ID" value="NZ_CP024047.1"/>
</dbReference>
<dbReference type="Gene3D" id="3.40.50.2000">
    <property type="entry name" value="Glycogen Phosphorylase B"/>
    <property type="match status" value="2"/>
</dbReference>